<dbReference type="SUPFAM" id="SSF53335">
    <property type="entry name" value="S-adenosyl-L-methionine-dependent methyltransferases"/>
    <property type="match status" value="1"/>
</dbReference>
<dbReference type="GO" id="GO:0008171">
    <property type="term" value="F:O-methyltransferase activity"/>
    <property type="evidence" value="ECO:0007669"/>
    <property type="project" value="InterPro"/>
</dbReference>
<evidence type="ECO:0000313" key="6">
    <source>
        <dbReference type="Proteomes" id="UP001291623"/>
    </source>
</evidence>
<reference evidence="5" key="1">
    <citation type="submission" date="2023-12" db="EMBL/GenBank/DDBJ databases">
        <title>Genome assembly of Anisodus tanguticus.</title>
        <authorList>
            <person name="Wang Y.-J."/>
        </authorList>
    </citation>
    <scope>NUCLEOTIDE SEQUENCE</scope>
    <source>
        <strain evidence="5">KB-2021</strain>
        <tissue evidence="5">Leaf</tissue>
    </source>
</reference>
<gene>
    <name evidence="5" type="ORF">RND71_007763</name>
</gene>
<evidence type="ECO:0000256" key="2">
    <source>
        <dbReference type="ARBA" id="ARBA00022679"/>
    </source>
</evidence>
<dbReference type="InterPro" id="IPR029063">
    <property type="entry name" value="SAM-dependent_MTases_sf"/>
</dbReference>
<evidence type="ECO:0000256" key="1">
    <source>
        <dbReference type="ARBA" id="ARBA00022603"/>
    </source>
</evidence>
<name>A0AAE1SME6_9SOLA</name>
<dbReference type="Gene3D" id="3.40.50.150">
    <property type="entry name" value="Vaccinia Virus protein VP39"/>
    <property type="match status" value="1"/>
</dbReference>
<dbReference type="GO" id="GO:0032259">
    <property type="term" value="P:methylation"/>
    <property type="evidence" value="ECO:0007669"/>
    <property type="project" value="UniProtKB-KW"/>
</dbReference>
<evidence type="ECO:0000256" key="3">
    <source>
        <dbReference type="ARBA" id="ARBA00022691"/>
    </source>
</evidence>
<protein>
    <recommendedName>
        <fullName evidence="4">O-methyltransferase C-terminal domain-containing protein</fullName>
    </recommendedName>
</protein>
<dbReference type="PANTHER" id="PTHR11746">
    <property type="entry name" value="O-METHYLTRANSFERASE"/>
    <property type="match status" value="1"/>
</dbReference>
<keyword evidence="1" id="KW-0489">Methyltransferase</keyword>
<dbReference type="Proteomes" id="UP001291623">
    <property type="component" value="Unassembled WGS sequence"/>
</dbReference>
<dbReference type="Pfam" id="PF00891">
    <property type="entry name" value="Methyltransf_2"/>
    <property type="match status" value="1"/>
</dbReference>
<comment type="caution">
    <text evidence="5">The sequence shown here is derived from an EMBL/GenBank/DDBJ whole genome shotgun (WGS) entry which is preliminary data.</text>
</comment>
<proteinExistence type="predicted"/>
<keyword evidence="3" id="KW-0949">S-adenosyl-L-methionine</keyword>
<dbReference type="EMBL" id="JAVYJV010000004">
    <property type="protein sequence ID" value="KAK4372379.1"/>
    <property type="molecule type" value="Genomic_DNA"/>
</dbReference>
<sequence>MVRIKRLVPKLFSHCFSYCSGKSFWDYLGEEPSVLGDIFNDALASDSRFNTNVLITECKHMFEGLTSLVDVGGGTGTMPIAISKAFPNIKCTALDLPHVVRDCKRSGNLDFVGGDISLSFDLPSQLIHHINTIPLPLTRYGPDTPLWASENKMIDAQGENATAPP</sequence>
<evidence type="ECO:0000313" key="5">
    <source>
        <dbReference type="EMBL" id="KAK4372379.1"/>
    </source>
</evidence>
<keyword evidence="6" id="KW-1185">Reference proteome</keyword>
<dbReference type="AlphaFoldDB" id="A0AAE1SME6"/>
<keyword evidence="2" id="KW-0808">Transferase</keyword>
<evidence type="ECO:0000259" key="4">
    <source>
        <dbReference type="Pfam" id="PF00891"/>
    </source>
</evidence>
<accession>A0AAE1SME6</accession>
<dbReference type="InterPro" id="IPR001077">
    <property type="entry name" value="COMT_C"/>
</dbReference>
<dbReference type="PROSITE" id="PS51683">
    <property type="entry name" value="SAM_OMT_II"/>
    <property type="match status" value="1"/>
</dbReference>
<feature type="domain" description="O-methyltransferase C-terminal" evidence="4">
    <location>
        <begin position="15"/>
        <end position="116"/>
    </location>
</feature>
<dbReference type="InterPro" id="IPR016461">
    <property type="entry name" value="COMT-like"/>
</dbReference>
<organism evidence="5 6">
    <name type="scientific">Anisodus tanguticus</name>
    <dbReference type="NCBI Taxonomy" id="243964"/>
    <lineage>
        <taxon>Eukaryota</taxon>
        <taxon>Viridiplantae</taxon>
        <taxon>Streptophyta</taxon>
        <taxon>Embryophyta</taxon>
        <taxon>Tracheophyta</taxon>
        <taxon>Spermatophyta</taxon>
        <taxon>Magnoliopsida</taxon>
        <taxon>eudicotyledons</taxon>
        <taxon>Gunneridae</taxon>
        <taxon>Pentapetalae</taxon>
        <taxon>asterids</taxon>
        <taxon>lamiids</taxon>
        <taxon>Solanales</taxon>
        <taxon>Solanaceae</taxon>
        <taxon>Solanoideae</taxon>
        <taxon>Hyoscyameae</taxon>
        <taxon>Anisodus</taxon>
    </lineage>
</organism>